<keyword evidence="3" id="KW-1185">Reference proteome</keyword>
<evidence type="ECO:0000256" key="1">
    <source>
        <dbReference type="SAM" id="MobiDB-lite"/>
    </source>
</evidence>
<comment type="caution">
    <text evidence="2">The sequence shown here is derived from an EMBL/GenBank/DDBJ whole genome shotgun (WGS) entry which is preliminary data.</text>
</comment>
<dbReference type="AlphaFoldDB" id="A0A7K5ACR2"/>
<gene>
    <name evidence="2" type="primary">Numa1</name>
    <name evidence="2" type="ORF">CENUNI_R14982</name>
</gene>
<accession>A0A7K5ACR2</accession>
<reference evidence="2 3" key="1">
    <citation type="submission" date="2019-09" db="EMBL/GenBank/DDBJ databases">
        <title>Bird 10,000 Genomes (B10K) Project - Family phase.</title>
        <authorList>
            <person name="Zhang G."/>
        </authorList>
    </citation>
    <scope>NUCLEOTIDE SEQUENCE [LARGE SCALE GENOMIC DNA]</scope>
    <source>
        <strain evidence="2">B10K-DU-017-25</strain>
        <tissue evidence="2">Mixed tissue sample</tissue>
    </source>
</reference>
<feature type="region of interest" description="Disordered" evidence="1">
    <location>
        <begin position="1"/>
        <end position="61"/>
    </location>
</feature>
<feature type="non-terminal residue" evidence="2">
    <location>
        <position position="1"/>
    </location>
</feature>
<sequence>MAFSILNTPKKLGSSLLRRATTRTNPGKNSPRGGTRRSPRGATTRSPRAKVGRPGGISGSF</sequence>
<feature type="non-terminal residue" evidence="2">
    <location>
        <position position="61"/>
    </location>
</feature>
<evidence type="ECO:0000313" key="3">
    <source>
        <dbReference type="Proteomes" id="UP000517892"/>
    </source>
</evidence>
<protein>
    <submittedName>
        <fullName evidence="2">NUMA1 protein</fullName>
    </submittedName>
</protein>
<dbReference type="EMBL" id="VYZI01001683">
    <property type="protein sequence ID" value="NWR81515.1"/>
    <property type="molecule type" value="Genomic_DNA"/>
</dbReference>
<evidence type="ECO:0000313" key="2">
    <source>
        <dbReference type="EMBL" id="NWR81515.1"/>
    </source>
</evidence>
<name>A0A7K5ACR2_9AVES</name>
<proteinExistence type="predicted"/>
<organism evidence="2 3">
    <name type="scientific">Centropus unirufus</name>
    <dbReference type="NCBI Taxonomy" id="1118519"/>
    <lineage>
        <taxon>Eukaryota</taxon>
        <taxon>Metazoa</taxon>
        <taxon>Chordata</taxon>
        <taxon>Craniata</taxon>
        <taxon>Vertebrata</taxon>
        <taxon>Euteleostomi</taxon>
        <taxon>Archelosauria</taxon>
        <taxon>Archosauria</taxon>
        <taxon>Dinosauria</taxon>
        <taxon>Saurischia</taxon>
        <taxon>Theropoda</taxon>
        <taxon>Coelurosauria</taxon>
        <taxon>Aves</taxon>
        <taxon>Neognathae</taxon>
        <taxon>Neoaves</taxon>
        <taxon>Otidimorphae</taxon>
        <taxon>Cuculiformes</taxon>
        <taxon>Centropidae</taxon>
        <taxon>Centropus</taxon>
    </lineage>
</organism>
<dbReference type="Proteomes" id="UP000517892">
    <property type="component" value="Unassembled WGS sequence"/>
</dbReference>